<evidence type="ECO:0000313" key="3">
    <source>
        <dbReference type="Proteomes" id="UP000008022"/>
    </source>
</evidence>
<proteinExistence type="predicted"/>
<reference evidence="2" key="2">
    <citation type="submission" date="2015-06" db="UniProtKB">
        <authorList>
            <consortium name="EnsemblPlants"/>
        </authorList>
    </citation>
    <scope>IDENTIFICATION</scope>
</reference>
<dbReference type="AlphaFoldDB" id="A0A0E0R758"/>
<dbReference type="EnsemblPlants" id="ORUFI11G10750.1">
    <property type="protein sequence ID" value="ORUFI11G10750.1"/>
    <property type="gene ID" value="ORUFI11G10750"/>
</dbReference>
<accession>A0A0E0R758</accession>
<protein>
    <submittedName>
        <fullName evidence="2">Uncharacterized protein</fullName>
    </submittedName>
</protein>
<dbReference type="HOGENOM" id="CLU_2744429_0_0_1"/>
<evidence type="ECO:0000313" key="2">
    <source>
        <dbReference type="EnsemblPlants" id="ORUFI11G10750.1"/>
    </source>
</evidence>
<keyword evidence="3" id="KW-1185">Reference proteome</keyword>
<organism evidence="2 3">
    <name type="scientific">Oryza rufipogon</name>
    <name type="common">Brownbeard rice</name>
    <name type="synonym">Asian wild rice</name>
    <dbReference type="NCBI Taxonomy" id="4529"/>
    <lineage>
        <taxon>Eukaryota</taxon>
        <taxon>Viridiplantae</taxon>
        <taxon>Streptophyta</taxon>
        <taxon>Embryophyta</taxon>
        <taxon>Tracheophyta</taxon>
        <taxon>Spermatophyta</taxon>
        <taxon>Magnoliopsida</taxon>
        <taxon>Liliopsida</taxon>
        <taxon>Poales</taxon>
        <taxon>Poaceae</taxon>
        <taxon>BOP clade</taxon>
        <taxon>Oryzoideae</taxon>
        <taxon>Oryzeae</taxon>
        <taxon>Oryzinae</taxon>
        <taxon>Oryza</taxon>
    </lineage>
</organism>
<dbReference type="Proteomes" id="UP000008022">
    <property type="component" value="Unassembled WGS sequence"/>
</dbReference>
<feature type="region of interest" description="Disordered" evidence="1">
    <location>
        <begin position="1"/>
        <end position="36"/>
    </location>
</feature>
<evidence type="ECO:0000256" key="1">
    <source>
        <dbReference type="SAM" id="MobiDB-lite"/>
    </source>
</evidence>
<reference evidence="3" key="1">
    <citation type="submission" date="2013-06" db="EMBL/GenBank/DDBJ databases">
        <authorList>
            <person name="Zhao Q."/>
        </authorList>
    </citation>
    <scope>NUCLEOTIDE SEQUENCE</scope>
    <source>
        <strain evidence="3">cv. W1943</strain>
    </source>
</reference>
<dbReference type="Gramene" id="ORUFI11G10750.1">
    <property type="protein sequence ID" value="ORUFI11G10750.1"/>
    <property type="gene ID" value="ORUFI11G10750"/>
</dbReference>
<name>A0A0E0R758_ORYRU</name>
<sequence>MSNTGDDNNTGDKEKEAPVNTNGGGNTASNTSGGPFSSYNIKICRLVTIFPTHIPHLRMSSHPSFAHFKND</sequence>